<feature type="compositionally biased region" description="Polar residues" evidence="7">
    <location>
        <begin position="32"/>
        <end position="49"/>
    </location>
</feature>
<gene>
    <name evidence="9" type="ORF">AK812_SmicGene14752</name>
</gene>
<evidence type="ECO:0000256" key="6">
    <source>
        <dbReference type="ARBA" id="ARBA00023136"/>
    </source>
</evidence>
<dbReference type="GO" id="GO:0007154">
    <property type="term" value="P:cell communication"/>
    <property type="evidence" value="ECO:0007669"/>
    <property type="project" value="InterPro"/>
</dbReference>
<evidence type="ECO:0000259" key="8">
    <source>
        <dbReference type="Pfam" id="PF03160"/>
    </source>
</evidence>
<keyword evidence="2" id="KW-0732">Signal</keyword>
<dbReference type="InterPro" id="IPR038081">
    <property type="entry name" value="CalX-like_sf"/>
</dbReference>
<dbReference type="SUPFAM" id="SSF141072">
    <property type="entry name" value="CalX-like"/>
    <property type="match status" value="1"/>
</dbReference>
<keyword evidence="3" id="KW-0677">Repeat</keyword>
<dbReference type="InterPro" id="IPR036640">
    <property type="entry name" value="ABC1_TM_sf"/>
</dbReference>
<dbReference type="OMA" id="CIVEIGH"/>
<dbReference type="EMBL" id="LSRX01000264">
    <property type="protein sequence ID" value="OLQ02438.1"/>
    <property type="molecule type" value="Genomic_DNA"/>
</dbReference>
<keyword evidence="1" id="KW-0812">Transmembrane</keyword>
<proteinExistence type="predicted"/>
<keyword evidence="10" id="KW-1185">Reference proteome</keyword>
<dbReference type="Pfam" id="PF03160">
    <property type="entry name" value="Calx-beta"/>
    <property type="match status" value="1"/>
</dbReference>
<evidence type="ECO:0000313" key="9">
    <source>
        <dbReference type="EMBL" id="OLQ02438.1"/>
    </source>
</evidence>
<dbReference type="Gene3D" id="1.20.1560.10">
    <property type="entry name" value="ABC transporter type 1, transmembrane domain"/>
    <property type="match status" value="1"/>
</dbReference>
<evidence type="ECO:0000256" key="4">
    <source>
        <dbReference type="ARBA" id="ARBA00022837"/>
    </source>
</evidence>
<feature type="region of interest" description="Disordered" evidence="7">
    <location>
        <begin position="22"/>
        <end position="50"/>
    </location>
</feature>
<protein>
    <recommendedName>
        <fullName evidence="8">Calx-beta domain-containing protein</fullName>
    </recommendedName>
</protein>
<evidence type="ECO:0000256" key="2">
    <source>
        <dbReference type="ARBA" id="ARBA00022729"/>
    </source>
</evidence>
<dbReference type="Gene3D" id="2.60.40.2030">
    <property type="match status" value="1"/>
</dbReference>
<sequence>MAPSTRLRCIVEIGHLTSSVEEGGASLKGAPAQNQTCSHSQSLTGQSSAKRSRTSAYLPMASTFTAGANFEVKPAKNQSPVRFAPKLRQKSAFREAAIWAAPLAWDGPWPWWMANVEEPEQVSKTTSLLVGVLVVMLWEVLCTSLAKEKPTIVTELVALLCRGRKEKELRNQRQGLAHVLCQKMDEFSQENAKAHFWSARTWSRDFEPSEELSTWELEDSSCGPSRFLPLPGMSVIFFAEHTITKRQSEGSIDITLLRVGDLSNEVAVELATIVGTAKAEHCFKASKGLAVFPPGLSSATFSVELRPHEGFISQRFFVVHVERILGQATMGSCFFTRVRLLPSGVWPEGLKAADVECPNPSRLVRLKMVWAFAAMMLRRRGIRLWKVMASIVWLDFHRVVMNTLLLNYAIYDFCLTKASFEAACHRLPFIVLAKLVLVCVDRLASHVKAAMLGSLSTTRLLQEVLLHRYLQRLGWVTLPSDVLHLGTFLHMLFDTVPESVTYGYKTIFQLAHSSVSMVFSVLIALVVQVLKGEVPPRSAWQPLLWILVPMCWTVIISVCQRRSSFNRWAVQARDSDIEKTSAMVELLNCRQWLRAYDGSYPVQHVRSTFDDAWSSFLEKRTFFGIYKNDTQWLARYVGELTKMLGILFGGYAVVQHTQSGEGNMTIGRFTVFVSLYSIIVDVLYSFIDAWDGLVYAGILVEELAQFINRPSRWLHQLSDEHVEPESHPVLTGSFAIKLASVSFHLDAMPSKLSSTDADIPLGRTYGIRTLNDASSLRRQLGEILGGLREPPGKVDLVGCARFLLLKPPVTLATGSVLENLLSNAAAWVRASDVIALLAMLGIPLPPPSGAQPRHALDPAVLLQAVKQAAELHGATPSQLKSDKLYAHCTWFRDRCVESDIDVLSQITRAEELLQPSEKFLFDIARGLLADPEVLVVQDILGVLPLPLARNALQVLWLWQRLGGLKGVILALEGGMAAVPPPFPPWLTPCGSLPRTVFISESTIVCAGLHLSRTIDSWLLFQPSGLLEIVEGGSIDD</sequence>
<evidence type="ECO:0000256" key="7">
    <source>
        <dbReference type="SAM" id="MobiDB-lite"/>
    </source>
</evidence>
<reference evidence="9 10" key="1">
    <citation type="submission" date="2016-02" db="EMBL/GenBank/DDBJ databases">
        <title>Genome analysis of coral dinoflagellate symbionts highlights evolutionary adaptations to a symbiotic lifestyle.</title>
        <authorList>
            <person name="Aranda M."/>
            <person name="Li Y."/>
            <person name="Liew Y.J."/>
            <person name="Baumgarten S."/>
            <person name="Simakov O."/>
            <person name="Wilson M."/>
            <person name="Piel J."/>
            <person name="Ashoor H."/>
            <person name="Bougouffa S."/>
            <person name="Bajic V.B."/>
            <person name="Ryu T."/>
            <person name="Ravasi T."/>
            <person name="Bayer T."/>
            <person name="Micklem G."/>
            <person name="Kim H."/>
            <person name="Bhak J."/>
            <person name="Lajeunesse T.C."/>
            <person name="Voolstra C.R."/>
        </authorList>
    </citation>
    <scope>NUCLEOTIDE SEQUENCE [LARGE SCALE GENOMIC DNA]</scope>
    <source>
        <strain evidence="9 10">CCMP2467</strain>
    </source>
</reference>
<evidence type="ECO:0000256" key="3">
    <source>
        <dbReference type="ARBA" id="ARBA00022737"/>
    </source>
</evidence>
<accession>A0A1Q9E4U9</accession>
<dbReference type="SUPFAM" id="SSF90123">
    <property type="entry name" value="ABC transporter transmembrane region"/>
    <property type="match status" value="1"/>
</dbReference>
<evidence type="ECO:0000256" key="5">
    <source>
        <dbReference type="ARBA" id="ARBA00022989"/>
    </source>
</evidence>
<evidence type="ECO:0000313" key="10">
    <source>
        <dbReference type="Proteomes" id="UP000186817"/>
    </source>
</evidence>
<dbReference type="InterPro" id="IPR003644">
    <property type="entry name" value="Calx_beta"/>
</dbReference>
<feature type="domain" description="Calx-beta" evidence="8">
    <location>
        <begin position="235"/>
        <end position="321"/>
    </location>
</feature>
<comment type="caution">
    <text evidence="9">The sequence shown here is derived from an EMBL/GenBank/DDBJ whole genome shotgun (WGS) entry which is preliminary data.</text>
</comment>
<dbReference type="AlphaFoldDB" id="A0A1Q9E4U9"/>
<dbReference type="Proteomes" id="UP000186817">
    <property type="component" value="Unassembled WGS sequence"/>
</dbReference>
<name>A0A1Q9E4U9_SYMMI</name>
<dbReference type="GO" id="GO:0016020">
    <property type="term" value="C:membrane"/>
    <property type="evidence" value="ECO:0007669"/>
    <property type="project" value="InterPro"/>
</dbReference>
<keyword evidence="6" id="KW-0472">Membrane</keyword>
<organism evidence="9 10">
    <name type="scientific">Symbiodinium microadriaticum</name>
    <name type="common">Dinoflagellate</name>
    <name type="synonym">Zooxanthella microadriatica</name>
    <dbReference type="NCBI Taxonomy" id="2951"/>
    <lineage>
        <taxon>Eukaryota</taxon>
        <taxon>Sar</taxon>
        <taxon>Alveolata</taxon>
        <taxon>Dinophyceae</taxon>
        <taxon>Suessiales</taxon>
        <taxon>Symbiodiniaceae</taxon>
        <taxon>Symbiodinium</taxon>
    </lineage>
</organism>
<dbReference type="GO" id="GO:0005524">
    <property type="term" value="F:ATP binding"/>
    <property type="evidence" value="ECO:0007669"/>
    <property type="project" value="InterPro"/>
</dbReference>
<dbReference type="OrthoDB" id="408610at2759"/>
<keyword evidence="5" id="KW-1133">Transmembrane helix</keyword>
<evidence type="ECO:0000256" key="1">
    <source>
        <dbReference type="ARBA" id="ARBA00022692"/>
    </source>
</evidence>
<keyword evidence="4" id="KW-0106">Calcium</keyword>